<dbReference type="SUPFAM" id="SSF81383">
    <property type="entry name" value="F-box domain"/>
    <property type="match status" value="1"/>
</dbReference>
<dbReference type="InterPro" id="IPR036047">
    <property type="entry name" value="F-box-like_dom_sf"/>
</dbReference>
<dbReference type="CDD" id="cd09917">
    <property type="entry name" value="F-box_SF"/>
    <property type="match status" value="1"/>
</dbReference>
<dbReference type="InterPro" id="IPR001810">
    <property type="entry name" value="F-box_dom"/>
</dbReference>
<feature type="region of interest" description="Disordered" evidence="1">
    <location>
        <begin position="212"/>
        <end position="231"/>
    </location>
</feature>
<name>A0A1J9S435_9PEZI</name>
<sequence length="587" mass="67667">MKVVLRTNAGSSRILDMTALLTLPNEFPNELLAGIAEYLQKQDLRNVRLTSRLWREPAARFLHNRVYLSDHHRDIKVFRKITSNTELRKYARELVFDMSTFNEDLLNFACFLQMTDRHPPRCVRDDQAHGGHADDSARIQNWHDMTARRCQNDVAMVRTQQIDTVTEFFQWFEKRVRRHINNRRTNAAFKAFREAILSGWEVQRIIVTSLPAGPDHEARPDRPFQQPDRSPEWRKWEDNMRNTTGPIPWEEVQPRASWMTSDRQLPEILELGNSGSLAGWLNQTPGMSWQEWSTRNASGREPRCFHAKPVGSPYRGLLTIVQILHETKRLASISELSVIPNRQYHPACCDCGEGMSSAIFLTDGPDMVQLQQLAKHLKVLRLVPEAVTDLDETRFEYPGLRRLLQQGSKGLEELYLGFVHHQTLSVDRHLLRGLTFNRLRKVHLFDVRFTDVELFTFLSDNRHCIRKLIVCYCLMVDENGAMLDGDDDTEPIEATGWWWPVLDELRSMGCFGGTDLYIDSVIQQRDTLEMAGTPELEEGMSRWKTWTTAGGGFPLVGGCPRQDPSLAGMIPANYRGQLRSALLTRRE</sequence>
<evidence type="ECO:0000259" key="2">
    <source>
        <dbReference type="Pfam" id="PF12937"/>
    </source>
</evidence>
<dbReference type="Pfam" id="PF12937">
    <property type="entry name" value="F-box-like"/>
    <property type="match status" value="1"/>
</dbReference>
<dbReference type="Proteomes" id="UP000183809">
    <property type="component" value="Unassembled WGS sequence"/>
</dbReference>
<accession>A0A1J9S435</accession>
<dbReference type="OrthoDB" id="3937829at2759"/>
<organism evidence="3 4">
    <name type="scientific">Diplodia corticola</name>
    <dbReference type="NCBI Taxonomy" id="236234"/>
    <lineage>
        <taxon>Eukaryota</taxon>
        <taxon>Fungi</taxon>
        <taxon>Dikarya</taxon>
        <taxon>Ascomycota</taxon>
        <taxon>Pezizomycotina</taxon>
        <taxon>Dothideomycetes</taxon>
        <taxon>Dothideomycetes incertae sedis</taxon>
        <taxon>Botryosphaeriales</taxon>
        <taxon>Botryosphaeriaceae</taxon>
        <taxon>Diplodia</taxon>
    </lineage>
</organism>
<evidence type="ECO:0000256" key="1">
    <source>
        <dbReference type="SAM" id="MobiDB-lite"/>
    </source>
</evidence>
<reference evidence="3 4" key="1">
    <citation type="submission" date="2016-10" db="EMBL/GenBank/DDBJ databases">
        <title>Proteomics and genomics reveal pathogen-plant mechanisms compatible with a hemibiotrophic lifestyle of Diplodia corticola.</title>
        <authorList>
            <person name="Fernandes I."/>
            <person name="De Jonge R."/>
            <person name="Van De Peer Y."/>
            <person name="Devreese B."/>
            <person name="Alves A."/>
            <person name="Esteves A.C."/>
        </authorList>
    </citation>
    <scope>NUCLEOTIDE SEQUENCE [LARGE SCALE GENOMIC DNA]</scope>
    <source>
        <strain evidence="3 4">CBS 112549</strain>
    </source>
</reference>
<dbReference type="AlphaFoldDB" id="A0A1J9S435"/>
<feature type="domain" description="F-box" evidence="2">
    <location>
        <begin position="28"/>
        <end position="68"/>
    </location>
</feature>
<keyword evidence="4" id="KW-1185">Reference proteome</keyword>
<proteinExistence type="predicted"/>
<gene>
    <name evidence="3" type="ORF">BKCO1_23000101</name>
</gene>
<evidence type="ECO:0000313" key="3">
    <source>
        <dbReference type="EMBL" id="OJD34397.1"/>
    </source>
</evidence>
<protein>
    <recommendedName>
        <fullName evidence="2">F-box domain-containing protein</fullName>
    </recommendedName>
</protein>
<dbReference type="RefSeq" id="XP_020130657.1">
    <property type="nucleotide sequence ID" value="XM_020272906.1"/>
</dbReference>
<dbReference type="EMBL" id="MNUE01000023">
    <property type="protein sequence ID" value="OJD34397.1"/>
    <property type="molecule type" value="Genomic_DNA"/>
</dbReference>
<evidence type="ECO:0000313" key="4">
    <source>
        <dbReference type="Proteomes" id="UP000183809"/>
    </source>
</evidence>
<dbReference type="GeneID" id="31013166"/>
<comment type="caution">
    <text evidence="3">The sequence shown here is derived from an EMBL/GenBank/DDBJ whole genome shotgun (WGS) entry which is preliminary data.</text>
</comment>